<evidence type="ECO:0000313" key="3">
    <source>
        <dbReference type="Proteomes" id="UP001209878"/>
    </source>
</evidence>
<evidence type="ECO:0000313" key="2">
    <source>
        <dbReference type="EMBL" id="KAK2181201.1"/>
    </source>
</evidence>
<dbReference type="PANTHER" id="PTHR33332">
    <property type="entry name" value="REVERSE TRANSCRIPTASE DOMAIN-CONTAINING PROTEIN"/>
    <property type="match status" value="1"/>
</dbReference>
<name>A0AAD9L1B4_RIDPI</name>
<proteinExistence type="predicted"/>
<organism evidence="2 3">
    <name type="scientific">Ridgeia piscesae</name>
    <name type="common">Tubeworm</name>
    <dbReference type="NCBI Taxonomy" id="27915"/>
    <lineage>
        <taxon>Eukaryota</taxon>
        <taxon>Metazoa</taxon>
        <taxon>Spiralia</taxon>
        <taxon>Lophotrochozoa</taxon>
        <taxon>Annelida</taxon>
        <taxon>Polychaeta</taxon>
        <taxon>Sedentaria</taxon>
        <taxon>Canalipalpata</taxon>
        <taxon>Sabellida</taxon>
        <taxon>Siboglinidae</taxon>
        <taxon>Ridgeia</taxon>
    </lineage>
</organism>
<comment type="caution">
    <text evidence="2">The sequence shown here is derived from an EMBL/GenBank/DDBJ whole genome shotgun (WGS) entry which is preliminary data.</text>
</comment>
<dbReference type="AlphaFoldDB" id="A0AAD9L1B4"/>
<dbReference type="Proteomes" id="UP001209878">
    <property type="component" value="Unassembled WGS sequence"/>
</dbReference>
<evidence type="ECO:0000259" key="1">
    <source>
        <dbReference type="PROSITE" id="PS50878"/>
    </source>
</evidence>
<dbReference type="EMBL" id="JAODUO010000407">
    <property type="protein sequence ID" value="KAK2181201.1"/>
    <property type="molecule type" value="Genomic_DNA"/>
</dbReference>
<dbReference type="InterPro" id="IPR000477">
    <property type="entry name" value="RT_dom"/>
</dbReference>
<accession>A0AAD9L1B4</accession>
<dbReference type="PROSITE" id="PS50878">
    <property type="entry name" value="RT_POL"/>
    <property type="match status" value="1"/>
</dbReference>
<reference evidence="2" key="1">
    <citation type="journal article" date="2023" name="Mol. Biol. Evol.">
        <title>Third-Generation Sequencing Reveals the Adaptive Role of the Epigenome in Three Deep-Sea Polychaetes.</title>
        <authorList>
            <person name="Perez M."/>
            <person name="Aroh O."/>
            <person name="Sun Y."/>
            <person name="Lan Y."/>
            <person name="Juniper S.K."/>
            <person name="Young C.R."/>
            <person name="Angers B."/>
            <person name="Qian P.Y."/>
        </authorList>
    </citation>
    <scope>NUCLEOTIDE SEQUENCE</scope>
    <source>
        <strain evidence="2">R07B-5</strain>
    </source>
</reference>
<dbReference type="Pfam" id="PF00078">
    <property type="entry name" value="RVT_1"/>
    <property type="match status" value="1"/>
</dbReference>
<gene>
    <name evidence="2" type="ORF">NP493_407g05035</name>
</gene>
<feature type="domain" description="Reverse transcriptase" evidence="1">
    <location>
        <begin position="1"/>
        <end position="147"/>
    </location>
</feature>
<protein>
    <recommendedName>
        <fullName evidence="1">Reverse transcriptase domain-containing protein</fullName>
    </recommendedName>
</protein>
<sequence length="168" mass="18631">MRSYLTDRSQCVYLQGGTASSKTGVACGVPQGSVLGPLLFFAYTAPIGDIIRRHNLGFHLYADDTQLYIKFEMTEINRLLSLRRIEQCVNDVHAWMGDNQLKVNDDKKVALVLSSRNNRANHNITVIKIGDCDITPSPIGRNIGVIFGTEMSMVSHVKHVCTACAYVE</sequence>
<keyword evidence="3" id="KW-1185">Reference proteome</keyword>